<dbReference type="OrthoDB" id="1431247at2759"/>
<gene>
    <name evidence="6" type="ORF">BD311DRAFT_96133</name>
</gene>
<dbReference type="Proteomes" id="UP000292957">
    <property type="component" value="Unassembled WGS sequence"/>
</dbReference>
<dbReference type="SUPFAM" id="SSF49764">
    <property type="entry name" value="HSP20-like chaperones"/>
    <property type="match status" value="1"/>
</dbReference>
<evidence type="ECO:0000259" key="5">
    <source>
        <dbReference type="PROSITE" id="PS01031"/>
    </source>
</evidence>
<dbReference type="EMBL" id="ML143514">
    <property type="protein sequence ID" value="TBU23120.1"/>
    <property type="molecule type" value="Genomic_DNA"/>
</dbReference>
<dbReference type="AlphaFoldDB" id="A0A4Q9M7U0"/>
<comment type="similarity">
    <text evidence="2 3">Belongs to the small heat shock protein (HSP20) family.</text>
</comment>
<protein>
    <submittedName>
        <fullName evidence="6">HSP20-like chaperone</fullName>
    </submittedName>
</protein>
<evidence type="ECO:0000256" key="1">
    <source>
        <dbReference type="ARBA" id="ARBA00023016"/>
    </source>
</evidence>
<dbReference type="CDD" id="cd06464">
    <property type="entry name" value="ACD_sHsps-like"/>
    <property type="match status" value="1"/>
</dbReference>
<dbReference type="Gene3D" id="2.60.40.790">
    <property type="match status" value="1"/>
</dbReference>
<feature type="domain" description="SHSP" evidence="5">
    <location>
        <begin position="41"/>
        <end position="146"/>
    </location>
</feature>
<sequence length="146" mass="16376">MALTFFTEPLYSLSDFDRLFDPAFNARARTSLAPCDQTENVTARSLRPRLHLHEGKDKNLITATFELPDLAKDNALTVSGESDISNDRNEKDCAIRERRDGKFSRSMSVPQGIKLEDIKTSMENSVLTVTFPLTTPEQAPRKTTIA</sequence>
<accession>A0A4Q9M7U0</accession>
<proteinExistence type="inferred from homology"/>
<evidence type="ECO:0000256" key="3">
    <source>
        <dbReference type="RuleBase" id="RU003616"/>
    </source>
</evidence>
<evidence type="ECO:0000313" key="6">
    <source>
        <dbReference type="EMBL" id="TBU23120.1"/>
    </source>
</evidence>
<evidence type="ECO:0000256" key="2">
    <source>
        <dbReference type="PROSITE-ProRule" id="PRU00285"/>
    </source>
</evidence>
<dbReference type="PANTHER" id="PTHR11527">
    <property type="entry name" value="HEAT-SHOCK PROTEIN 20 FAMILY MEMBER"/>
    <property type="match status" value="1"/>
</dbReference>
<dbReference type="InterPro" id="IPR008978">
    <property type="entry name" value="HSP20-like_chaperone"/>
</dbReference>
<name>A0A4Q9M7U0_9APHY</name>
<organism evidence="6">
    <name type="scientific">Dichomitus squalens</name>
    <dbReference type="NCBI Taxonomy" id="114155"/>
    <lineage>
        <taxon>Eukaryota</taxon>
        <taxon>Fungi</taxon>
        <taxon>Dikarya</taxon>
        <taxon>Basidiomycota</taxon>
        <taxon>Agaricomycotina</taxon>
        <taxon>Agaricomycetes</taxon>
        <taxon>Polyporales</taxon>
        <taxon>Polyporaceae</taxon>
        <taxon>Dichomitus</taxon>
    </lineage>
</organism>
<dbReference type="InterPro" id="IPR031107">
    <property type="entry name" value="Small_HSP"/>
</dbReference>
<keyword evidence="1" id="KW-0346">Stress response</keyword>
<feature type="compositionally biased region" description="Basic and acidic residues" evidence="4">
    <location>
        <begin position="85"/>
        <end position="103"/>
    </location>
</feature>
<feature type="region of interest" description="Disordered" evidence="4">
    <location>
        <begin position="78"/>
        <end position="107"/>
    </location>
</feature>
<dbReference type="InterPro" id="IPR002068">
    <property type="entry name" value="A-crystallin/Hsp20_dom"/>
</dbReference>
<evidence type="ECO:0000256" key="4">
    <source>
        <dbReference type="SAM" id="MobiDB-lite"/>
    </source>
</evidence>
<dbReference type="Pfam" id="PF00011">
    <property type="entry name" value="HSP20"/>
    <property type="match status" value="1"/>
</dbReference>
<dbReference type="PROSITE" id="PS01031">
    <property type="entry name" value="SHSP"/>
    <property type="match status" value="1"/>
</dbReference>
<reference evidence="6" key="1">
    <citation type="submission" date="2019-01" db="EMBL/GenBank/DDBJ databases">
        <title>Draft genome sequences of three monokaryotic isolates of the white-rot basidiomycete fungus Dichomitus squalens.</title>
        <authorList>
            <consortium name="DOE Joint Genome Institute"/>
            <person name="Lopez S.C."/>
            <person name="Andreopoulos B."/>
            <person name="Pangilinan J."/>
            <person name="Lipzen A."/>
            <person name="Riley R."/>
            <person name="Ahrendt S."/>
            <person name="Ng V."/>
            <person name="Barry K."/>
            <person name="Daum C."/>
            <person name="Grigoriev I.V."/>
            <person name="Hilden K.S."/>
            <person name="Makela M.R."/>
            <person name="de Vries R.P."/>
        </authorList>
    </citation>
    <scope>NUCLEOTIDE SEQUENCE [LARGE SCALE GENOMIC DNA]</scope>
    <source>
        <strain evidence="6">OM18370.1</strain>
    </source>
</reference>